<dbReference type="PATRIC" id="fig|937777.3.peg.4351"/>
<sequence>MTDVLMSSITAIARQYRTRALSPVDVASEALRRVAALDPVLNAFITVTAEEALAQAARAESELHSGVDRGPLHGIPIALKDLIDVTGTPTTCGSRIRAHDVPQQSARLAVRLEAAGAVLLGKTNMLEFAYGVVHPDYGQTNNPHDPQRTAGGSSGGSAAAVAAGCCFAAVGTDTGGSIRIPAAYCGIAGLKPTYGLVNLDGVFPLSWSLDHAGPMARSCQDTGLLLEALTGKSLPIPDLSRLRLGVLTAHAQGHDLHGDVAQAFSETCETLRRHGVTLSNVTIPDLEYADDALMNVLLPEASALHAPWLQSRPEDYAPFTRTQLELGFAVPAVAHVRAQQYRRLLARHFLEAFESVDALLTPTVAWEAPHEDPVIAGEEGASEARRTAPYNLTGFPALSVPAGVGAHGLPVAVQVVTPPHQDALALAIGALIEGLRGAPAGA</sequence>
<dbReference type="HOGENOM" id="CLU_009600_0_3_0"/>
<dbReference type="Gene3D" id="3.90.1300.10">
    <property type="entry name" value="Amidase signature (AS) domain"/>
    <property type="match status" value="1"/>
</dbReference>
<organism evidence="2 3">
    <name type="scientific">Deinococcus peraridilitoris (strain DSM 19664 / LMG 22246 / CIP 109416 / KR-200)</name>
    <dbReference type="NCBI Taxonomy" id="937777"/>
    <lineage>
        <taxon>Bacteria</taxon>
        <taxon>Thermotogati</taxon>
        <taxon>Deinococcota</taxon>
        <taxon>Deinococci</taxon>
        <taxon>Deinococcales</taxon>
        <taxon>Deinococcaceae</taxon>
        <taxon>Deinococcus</taxon>
    </lineage>
</organism>
<protein>
    <submittedName>
        <fullName evidence="2">Amidase, Asp-tRNAAsn/Glu-tRNAGln amidotransferase A subunit</fullName>
    </submittedName>
</protein>
<proteinExistence type="predicted"/>
<dbReference type="InterPro" id="IPR023631">
    <property type="entry name" value="Amidase_dom"/>
</dbReference>
<dbReference type="InterPro" id="IPR000120">
    <property type="entry name" value="Amidase"/>
</dbReference>
<geneLocation type="plasmid" evidence="2 3">
    <name>pDEIPE01</name>
</geneLocation>
<dbReference type="EMBL" id="CP003383">
    <property type="protein sequence ID" value="AFZ69662.1"/>
    <property type="molecule type" value="Genomic_DNA"/>
</dbReference>
<reference evidence="3" key="1">
    <citation type="submission" date="2012-03" db="EMBL/GenBank/DDBJ databases">
        <title>Complete sequence of plasmid 1 of Deinococcus peraridilitoris DSM 19664.</title>
        <authorList>
            <person name="Lucas S."/>
            <person name="Copeland A."/>
            <person name="Lapidus A."/>
            <person name="Glavina del Rio T."/>
            <person name="Dalin E."/>
            <person name="Tice H."/>
            <person name="Bruce D."/>
            <person name="Goodwin L."/>
            <person name="Pitluck S."/>
            <person name="Peters L."/>
            <person name="Mikhailova N."/>
            <person name="Lu M."/>
            <person name="Kyrpides N."/>
            <person name="Mavromatis K."/>
            <person name="Ivanova N."/>
            <person name="Brettin T."/>
            <person name="Detter J.C."/>
            <person name="Han C."/>
            <person name="Larimer F."/>
            <person name="Land M."/>
            <person name="Hauser L."/>
            <person name="Markowitz V."/>
            <person name="Cheng J.-F."/>
            <person name="Hugenholtz P."/>
            <person name="Woyke T."/>
            <person name="Wu D."/>
            <person name="Pukall R."/>
            <person name="Steenblock K."/>
            <person name="Brambilla E."/>
            <person name="Klenk H.-P."/>
            <person name="Eisen J.A."/>
        </authorList>
    </citation>
    <scope>NUCLEOTIDE SEQUENCE [LARGE SCALE GENOMIC DNA]</scope>
    <source>
        <strain evidence="3">DSM 19664 / LMG 22246 / CIP 109416 / KR-200</strain>
        <plasmid evidence="3">Plasmid pDEIPE01</plasmid>
    </source>
</reference>
<dbReference type="SUPFAM" id="SSF75304">
    <property type="entry name" value="Amidase signature (AS) enzymes"/>
    <property type="match status" value="1"/>
</dbReference>
<name>L0A962_DEIPD</name>
<dbReference type="AlphaFoldDB" id="L0A962"/>
<accession>L0A962</accession>
<keyword evidence="2" id="KW-0614">Plasmid</keyword>
<dbReference type="Proteomes" id="UP000010467">
    <property type="component" value="Plasmid pDEIPE01"/>
</dbReference>
<evidence type="ECO:0000259" key="1">
    <source>
        <dbReference type="Pfam" id="PF01425"/>
    </source>
</evidence>
<dbReference type="PROSITE" id="PS00571">
    <property type="entry name" value="AMIDASES"/>
    <property type="match status" value="1"/>
</dbReference>
<keyword evidence="3" id="KW-1185">Reference proteome</keyword>
<dbReference type="GO" id="GO:0016740">
    <property type="term" value="F:transferase activity"/>
    <property type="evidence" value="ECO:0007669"/>
    <property type="project" value="UniProtKB-KW"/>
</dbReference>
<dbReference type="PANTHER" id="PTHR11895:SF176">
    <property type="entry name" value="AMIDASE AMID-RELATED"/>
    <property type="match status" value="1"/>
</dbReference>
<dbReference type="InterPro" id="IPR036928">
    <property type="entry name" value="AS_sf"/>
</dbReference>
<dbReference type="InterPro" id="IPR020556">
    <property type="entry name" value="Amidase_CS"/>
</dbReference>
<gene>
    <name evidence="2" type="ordered locus">Deipe_4321</name>
</gene>
<feature type="domain" description="Amidase" evidence="1">
    <location>
        <begin position="26"/>
        <end position="424"/>
    </location>
</feature>
<dbReference type="KEGG" id="dpd:Deipe_4321"/>
<dbReference type="PANTHER" id="PTHR11895">
    <property type="entry name" value="TRANSAMIDASE"/>
    <property type="match status" value="1"/>
</dbReference>
<evidence type="ECO:0000313" key="3">
    <source>
        <dbReference type="Proteomes" id="UP000010467"/>
    </source>
</evidence>
<evidence type="ECO:0000313" key="2">
    <source>
        <dbReference type="EMBL" id="AFZ69662.1"/>
    </source>
</evidence>
<dbReference type="Pfam" id="PF01425">
    <property type="entry name" value="Amidase"/>
    <property type="match status" value="1"/>
</dbReference>
<dbReference type="RefSeq" id="WP_015231562.1">
    <property type="nucleotide sequence ID" value="NC_019789.1"/>
</dbReference>
<keyword evidence="2" id="KW-0808">Transferase</keyword>